<dbReference type="InterPro" id="IPR001207">
    <property type="entry name" value="Transposase_mutator"/>
</dbReference>
<dbReference type="KEGG" id="hsc:HVS_05215"/>
<dbReference type="GO" id="GO:0003677">
    <property type="term" value="F:DNA binding"/>
    <property type="evidence" value="ECO:0007669"/>
    <property type="project" value="UniProtKB-KW"/>
</dbReference>
<reference evidence="6 7" key="1">
    <citation type="submission" date="2017-12" db="EMBL/GenBank/DDBJ databases">
        <title>Complete genome sequence of Herbivorax saccincola GGR1, a novel Cellulosome-producing hydrolytic bacterium in a thermophilic biogas plant, established by Illumina and Nanopore MinION sequencing.</title>
        <authorList>
            <person name="Pechtl A."/>
            <person name="Ruckert C."/>
            <person name="Koeck D.E."/>
            <person name="Maus I."/>
            <person name="Winkler A."/>
            <person name="Kalinowski J."/>
            <person name="Puhler A."/>
            <person name="Schwarz W.W."/>
            <person name="Zverlov V.V."/>
            <person name="Schluter A."/>
            <person name="Liebl W."/>
        </authorList>
    </citation>
    <scope>NUCLEOTIDE SEQUENCE [LARGE SCALE GENOMIC DNA]</scope>
    <source>
        <strain evidence="7">SR1</strain>
    </source>
</reference>
<comment type="similarity">
    <text evidence="2">Belongs to the transposase mutator family.</text>
</comment>
<protein>
    <submittedName>
        <fullName evidence="6">Transposase, Mutator family</fullName>
    </submittedName>
</protein>
<organism evidence="6 7">
    <name type="scientific">Acetivibrio saccincola</name>
    <dbReference type="NCBI Taxonomy" id="1677857"/>
    <lineage>
        <taxon>Bacteria</taxon>
        <taxon>Bacillati</taxon>
        <taxon>Bacillota</taxon>
        <taxon>Clostridia</taxon>
        <taxon>Eubacteriales</taxon>
        <taxon>Oscillospiraceae</taxon>
        <taxon>Acetivibrio</taxon>
    </lineage>
</organism>
<keyword evidence="4" id="KW-0238">DNA-binding</keyword>
<dbReference type="AlphaFoldDB" id="A0A2K9EA55"/>
<keyword evidence="7" id="KW-1185">Reference proteome</keyword>
<dbReference type="Proteomes" id="UP000233534">
    <property type="component" value="Chromosome"/>
</dbReference>
<comment type="function">
    <text evidence="1">Required for the transposition of the insertion element.</text>
</comment>
<name>A0A2K9EA55_9FIRM</name>
<proteinExistence type="inferred from homology"/>
<evidence type="ECO:0000256" key="3">
    <source>
        <dbReference type="ARBA" id="ARBA00022578"/>
    </source>
</evidence>
<evidence type="ECO:0000256" key="4">
    <source>
        <dbReference type="ARBA" id="ARBA00023125"/>
    </source>
</evidence>
<dbReference type="GO" id="GO:0006313">
    <property type="term" value="P:DNA transposition"/>
    <property type="evidence" value="ECO:0007669"/>
    <property type="project" value="InterPro"/>
</dbReference>
<dbReference type="Pfam" id="PF00872">
    <property type="entry name" value="Transposase_mut"/>
    <property type="match status" value="1"/>
</dbReference>
<evidence type="ECO:0000256" key="1">
    <source>
        <dbReference type="ARBA" id="ARBA00002190"/>
    </source>
</evidence>
<dbReference type="EMBL" id="CP025197">
    <property type="protein sequence ID" value="AUG56974.1"/>
    <property type="molecule type" value="Genomic_DNA"/>
</dbReference>
<keyword evidence="5" id="KW-0233">DNA recombination</keyword>
<evidence type="ECO:0000256" key="2">
    <source>
        <dbReference type="ARBA" id="ARBA00010961"/>
    </source>
</evidence>
<dbReference type="RefSeq" id="WP_412779121.1">
    <property type="nucleotide sequence ID" value="NZ_CP025197.1"/>
</dbReference>
<evidence type="ECO:0000313" key="7">
    <source>
        <dbReference type="Proteomes" id="UP000233534"/>
    </source>
</evidence>
<sequence length="72" mass="8408">MTDVTNYLKDIFKDIIQELMEAELEEKLGYAKEERSAKNTDNCRNESSKFWLGVMNDLKNRGVQDVMYPAKT</sequence>
<gene>
    <name evidence="6" type="ORF">HVS_05215</name>
</gene>
<evidence type="ECO:0000313" key="6">
    <source>
        <dbReference type="EMBL" id="AUG56974.1"/>
    </source>
</evidence>
<evidence type="ECO:0000256" key="5">
    <source>
        <dbReference type="ARBA" id="ARBA00023172"/>
    </source>
</evidence>
<dbReference type="GO" id="GO:0004803">
    <property type="term" value="F:transposase activity"/>
    <property type="evidence" value="ECO:0007669"/>
    <property type="project" value="InterPro"/>
</dbReference>
<keyword evidence="3" id="KW-0815">Transposition</keyword>
<accession>A0A2K9EA55</accession>